<evidence type="ECO:0000313" key="3">
    <source>
        <dbReference type="Proteomes" id="UP001295684"/>
    </source>
</evidence>
<name>A0AAD1UCG7_EUPCR</name>
<dbReference type="Proteomes" id="UP001295684">
    <property type="component" value="Unassembled WGS sequence"/>
</dbReference>
<feature type="region of interest" description="Disordered" evidence="1">
    <location>
        <begin position="1"/>
        <end position="21"/>
    </location>
</feature>
<sequence>MIQSVFPPNNKSDTLFSRSGKSKMHTIFKQLEKDQEEEDNYHAKPTGHVEQMCQRMGLWHRSQSQNQHDEGDDNISHDQASIVADKQSPSKFKLRSQSKPFRFRKSKLTSSFVSEPREANFQRVQKQLNSTMPGKYNLKYNSTEKKVLGASFGKIGAKIHKRLHASTEHSPICEKVVKALNSSPKKQWANRSVYEQNQGQEKFL</sequence>
<evidence type="ECO:0000313" key="2">
    <source>
        <dbReference type="EMBL" id="CAI2366651.1"/>
    </source>
</evidence>
<feature type="compositionally biased region" description="Polar residues" evidence="1">
    <location>
        <begin position="1"/>
        <end position="19"/>
    </location>
</feature>
<dbReference type="EMBL" id="CAMPGE010007736">
    <property type="protein sequence ID" value="CAI2366651.1"/>
    <property type="molecule type" value="Genomic_DNA"/>
</dbReference>
<comment type="caution">
    <text evidence="2">The sequence shown here is derived from an EMBL/GenBank/DDBJ whole genome shotgun (WGS) entry which is preliminary data.</text>
</comment>
<accession>A0AAD1UCG7</accession>
<keyword evidence="3" id="KW-1185">Reference proteome</keyword>
<proteinExistence type="predicted"/>
<gene>
    <name evidence="2" type="ORF">ECRASSUSDP1_LOCUS7924</name>
</gene>
<reference evidence="2" key="1">
    <citation type="submission" date="2023-07" db="EMBL/GenBank/DDBJ databases">
        <authorList>
            <consortium name="AG Swart"/>
            <person name="Singh M."/>
            <person name="Singh A."/>
            <person name="Seah K."/>
            <person name="Emmerich C."/>
        </authorList>
    </citation>
    <scope>NUCLEOTIDE SEQUENCE</scope>
    <source>
        <strain evidence="2">DP1</strain>
    </source>
</reference>
<protein>
    <submittedName>
        <fullName evidence="2">Uncharacterized protein</fullName>
    </submittedName>
</protein>
<evidence type="ECO:0000256" key="1">
    <source>
        <dbReference type="SAM" id="MobiDB-lite"/>
    </source>
</evidence>
<dbReference type="AlphaFoldDB" id="A0AAD1UCG7"/>
<organism evidence="2 3">
    <name type="scientific">Euplotes crassus</name>
    <dbReference type="NCBI Taxonomy" id="5936"/>
    <lineage>
        <taxon>Eukaryota</taxon>
        <taxon>Sar</taxon>
        <taxon>Alveolata</taxon>
        <taxon>Ciliophora</taxon>
        <taxon>Intramacronucleata</taxon>
        <taxon>Spirotrichea</taxon>
        <taxon>Hypotrichia</taxon>
        <taxon>Euplotida</taxon>
        <taxon>Euplotidae</taxon>
        <taxon>Moneuplotes</taxon>
    </lineage>
</organism>